<reference evidence="2 3" key="1">
    <citation type="journal article" date="2016" name="Nat. Commun.">
        <title>Local admixture of amplified and diversified secreted pathogenesis determinants shapes mosaic Toxoplasma gondii genomes.</title>
        <authorList>
            <person name="Lorenzi H."/>
            <person name="Khan A."/>
            <person name="Behnke M.S."/>
            <person name="Namasivayam S."/>
            <person name="Swapna L.S."/>
            <person name="Hadjithomas M."/>
            <person name="Karamycheva S."/>
            <person name="Pinney D."/>
            <person name="Brunk B.P."/>
            <person name="Ajioka J.W."/>
            <person name="Ajzenberg D."/>
            <person name="Boothroyd J.C."/>
            <person name="Boyle J.P."/>
            <person name="Darde M.L."/>
            <person name="Diaz-Miranda M.A."/>
            <person name="Dubey J.P."/>
            <person name="Fritz H.M."/>
            <person name="Gennari S.M."/>
            <person name="Gregory B.D."/>
            <person name="Kim K."/>
            <person name="Saeij J.P."/>
            <person name="Su C."/>
            <person name="White M.W."/>
            <person name="Zhu X.Q."/>
            <person name="Howe D.K."/>
            <person name="Rosenthal B.M."/>
            <person name="Grigg M.E."/>
            <person name="Parkinson J."/>
            <person name="Liu L."/>
            <person name="Kissinger J.C."/>
            <person name="Roos D.S."/>
            <person name="Sibley L.D."/>
        </authorList>
    </citation>
    <scope>NUCLEOTIDE SEQUENCE [LARGE SCALE GENOMIC DNA]</scope>
    <source>
        <strain evidence="2 3">COUG</strain>
    </source>
</reference>
<keyword evidence="1" id="KW-0472">Membrane</keyword>
<dbReference type="EMBL" id="AGQR02001317">
    <property type="protein sequence ID" value="PIM02078.1"/>
    <property type="molecule type" value="Genomic_DNA"/>
</dbReference>
<name>A0A2G8Y480_TOXGO</name>
<proteinExistence type="predicted"/>
<keyword evidence="1 2" id="KW-0812">Transmembrane</keyword>
<evidence type="ECO:0000256" key="1">
    <source>
        <dbReference type="SAM" id="Phobius"/>
    </source>
</evidence>
<organism evidence="2 3">
    <name type="scientific">Toxoplasma gondii COUG</name>
    <dbReference type="NCBI Taxonomy" id="1074873"/>
    <lineage>
        <taxon>Eukaryota</taxon>
        <taxon>Sar</taxon>
        <taxon>Alveolata</taxon>
        <taxon>Apicomplexa</taxon>
        <taxon>Conoidasida</taxon>
        <taxon>Coccidia</taxon>
        <taxon>Eucoccidiorida</taxon>
        <taxon>Eimeriorina</taxon>
        <taxon>Sarcocystidae</taxon>
        <taxon>Toxoplasma</taxon>
    </lineage>
</organism>
<sequence>MSSFEYPSAFTKTVALLFYLQEHALESVEKTIRKAQRKALWPCKDKSLLPGEQQTAQLSVLLCFLELLSFTACILFFDQRNRTRFCCTSQETSFLYSLAHRAFSPRTSLSGSLGGLPPLSCLSISLSRDFSLLVFSLEAFLQPSMHFGGRLGVLSTVLGRPRASFLCSSFLRDCLSRKFVLSPGRRNGHVFPWVWKNDSRTSREEERKRACLFPSRGCRSKCVSKRSSRRTLGLGLSFPFHLLSSTELHPKMHLNIYNKSMHVCMWKSLRLETQATLVPFVRNGQGEAPMWRWKNARKVLRTPQLLK</sequence>
<dbReference type="Proteomes" id="UP000236343">
    <property type="component" value="Unassembled WGS sequence"/>
</dbReference>
<dbReference type="AlphaFoldDB" id="A0A2G8Y480"/>
<keyword evidence="1" id="KW-1133">Transmembrane helix</keyword>
<evidence type="ECO:0000313" key="2">
    <source>
        <dbReference type="EMBL" id="PIM02078.1"/>
    </source>
</evidence>
<gene>
    <name evidence="2" type="ORF">TGCOUG_267010</name>
</gene>
<accession>A0A2G8Y480</accession>
<dbReference type="VEuPathDB" id="ToxoDB:TGCOUG_267010"/>
<protein>
    <submittedName>
        <fullName evidence="2">Putative transmembrane protein</fullName>
    </submittedName>
</protein>
<evidence type="ECO:0000313" key="3">
    <source>
        <dbReference type="Proteomes" id="UP000236343"/>
    </source>
</evidence>
<comment type="caution">
    <text evidence="2">The sequence shown here is derived from an EMBL/GenBank/DDBJ whole genome shotgun (WGS) entry which is preliminary data.</text>
</comment>
<feature type="transmembrane region" description="Helical" evidence="1">
    <location>
        <begin position="56"/>
        <end position="77"/>
    </location>
</feature>